<dbReference type="InterPro" id="IPR036909">
    <property type="entry name" value="Cyt_c-like_dom_sf"/>
</dbReference>
<evidence type="ECO:0000313" key="7">
    <source>
        <dbReference type="Proteomes" id="UP001449225"/>
    </source>
</evidence>
<feature type="domain" description="Cytochrome c" evidence="5">
    <location>
        <begin position="33"/>
        <end position="126"/>
    </location>
</feature>
<proteinExistence type="predicted"/>
<dbReference type="Gene3D" id="1.10.760.10">
    <property type="entry name" value="Cytochrome c-like domain"/>
    <property type="match status" value="1"/>
</dbReference>
<protein>
    <submittedName>
        <fullName evidence="6">Cytochrome c</fullName>
    </submittedName>
</protein>
<gene>
    <name evidence="6" type="ORF">WNY58_16765</name>
</gene>
<evidence type="ECO:0000256" key="4">
    <source>
        <dbReference type="PROSITE-ProRule" id="PRU00433"/>
    </source>
</evidence>
<keyword evidence="3 4" id="KW-0408">Iron</keyword>
<evidence type="ECO:0000256" key="2">
    <source>
        <dbReference type="ARBA" id="ARBA00022723"/>
    </source>
</evidence>
<organism evidence="6 7">
    <name type="scientific">Neptuniibacter pectenicola</name>
    <dbReference type="NCBI Taxonomy" id="1806669"/>
    <lineage>
        <taxon>Bacteria</taxon>
        <taxon>Pseudomonadati</taxon>
        <taxon>Pseudomonadota</taxon>
        <taxon>Gammaproteobacteria</taxon>
        <taxon>Oceanospirillales</taxon>
        <taxon>Oceanospirillaceae</taxon>
        <taxon>Neptuniibacter</taxon>
    </lineage>
</organism>
<dbReference type="RefSeq" id="WP_342855145.1">
    <property type="nucleotide sequence ID" value="NZ_JBBMRA010000028.1"/>
</dbReference>
<dbReference type="Proteomes" id="UP001449225">
    <property type="component" value="Unassembled WGS sequence"/>
</dbReference>
<keyword evidence="1 4" id="KW-0349">Heme</keyword>
<evidence type="ECO:0000256" key="1">
    <source>
        <dbReference type="ARBA" id="ARBA00022617"/>
    </source>
</evidence>
<dbReference type="PROSITE" id="PS51257">
    <property type="entry name" value="PROKAR_LIPOPROTEIN"/>
    <property type="match status" value="1"/>
</dbReference>
<sequence length="141" mass="15462">MITRTGVVLILSLGLVGCFETEPKVEGRWYTQSQVELGKAVFSNNCATCHGAGAQGTREWKTLLPNGKYPPPPLNGSAHAWHHPLKGLKATVQEGGAKYGGTMPGFGELLSEREQEAAIVFFQSKWSSEIYQMWLKRGGLR</sequence>
<evidence type="ECO:0000256" key="3">
    <source>
        <dbReference type="ARBA" id="ARBA00023004"/>
    </source>
</evidence>
<dbReference type="EMBL" id="JBBMRA010000028">
    <property type="protein sequence ID" value="MEM5538037.1"/>
    <property type="molecule type" value="Genomic_DNA"/>
</dbReference>
<keyword evidence="2 4" id="KW-0479">Metal-binding</keyword>
<comment type="caution">
    <text evidence="6">The sequence shown here is derived from an EMBL/GenBank/DDBJ whole genome shotgun (WGS) entry which is preliminary data.</text>
</comment>
<evidence type="ECO:0000313" key="6">
    <source>
        <dbReference type="EMBL" id="MEM5538037.1"/>
    </source>
</evidence>
<dbReference type="SUPFAM" id="SSF46626">
    <property type="entry name" value="Cytochrome c"/>
    <property type="match status" value="1"/>
</dbReference>
<dbReference type="InterPro" id="IPR009056">
    <property type="entry name" value="Cyt_c-like_dom"/>
</dbReference>
<keyword evidence="7" id="KW-1185">Reference proteome</keyword>
<name>A0ABU9TWD5_9GAMM</name>
<dbReference type="PROSITE" id="PS51007">
    <property type="entry name" value="CYTC"/>
    <property type="match status" value="1"/>
</dbReference>
<accession>A0ABU9TWD5</accession>
<evidence type="ECO:0000259" key="5">
    <source>
        <dbReference type="PROSITE" id="PS51007"/>
    </source>
</evidence>
<reference evidence="6 7" key="1">
    <citation type="submission" date="2024-03" db="EMBL/GenBank/DDBJ databases">
        <title>Community enrichment and isolation of bacterial strains for fucoidan degradation.</title>
        <authorList>
            <person name="Sichert A."/>
        </authorList>
    </citation>
    <scope>NUCLEOTIDE SEQUENCE [LARGE SCALE GENOMIC DNA]</scope>
    <source>
        <strain evidence="6 7">AS76</strain>
    </source>
</reference>
<dbReference type="Pfam" id="PF13442">
    <property type="entry name" value="Cytochrome_CBB3"/>
    <property type="match status" value="1"/>
</dbReference>